<name>A0A9W7I8C1_HIBTR</name>
<reference evidence="1" key="1">
    <citation type="submission" date="2023-05" db="EMBL/GenBank/DDBJ databases">
        <title>Genome and transcriptome analyses reveal genes involved in the formation of fine ridges on petal epidermal cells in Hibiscus trionum.</title>
        <authorList>
            <person name="Koshimizu S."/>
            <person name="Masuda S."/>
            <person name="Ishii T."/>
            <person name="Shirasu K."/>
            <person name="Hoshino A."/>
            <person name="Arita M."/>
        </authorList>
    </citation>
    <scope>NUCLEOTIDE SEQUENCE</scope>
    <source>
        <strain evidence="1">Hamamatsu line</strain>
    </source>
</reference>
<protein>
    <recommendedName>
        <fullName evidence="3">DUF4219 domain-containing protein</fullName>
    </recommendedName>
</protein>
<dbReference type="Pfam" id="PF14223">
    <property type="entry name" value="Retrotran_gag_2"/>
    <property type="match status" value="1"/>
</dbReference>
<evidence type="ECO:0000313" key="1">
    <source>
        <dbReference type="EMBL" id="GMI89813.1"/>
    </source>
</evidence>
<gene>
    <name evidence="1" type="ORF">HRI_002650600</name>
</gene>
<dbReference type="OrthoDB" id="1000377at2759"/>
<dbReference type="AlphaFoldDB" id="A0A9W7I8C1"/>
<dbReference type="PANTHER" id="PTHR35317:SF31">
    <property type="entry name" value="DUF4219 DOMAIN-CONTAINING PROTEIN"/>
    <property type="match status" value="1"/>
</dbReference>
<dbReference type="Proteomes" id="UP001165190">
    <property type="component" value="Unassembled WGS sequence"/>
</dbReference>
<evidence type="ECO:0008006" key="3">
    <source>
        <dbReference type="Google" id="ProtNLM"/>
    </source>
</evidence>
<keyword evidence="2" id="KW-1185">Reference proteome</keyword>
<organism evidence="1 2">
    <name type="scientific">Hibiscus trionum</name>
    <name type="common">Flower of an hour</name>
    <dbReference type="NCBI Taxonomy" id="183268"/>
    <lineage>
        <taxon>Eukaryota</taxon>
        <taxon>Viridiplantae</taxon>
        <taxon>Streptophyta</taxon>
        <taxon>Embryophyta</taxon>
        <taxon>Tracheophyta</taxon>
        <taxon>Spermatophyta</taxon>
        <taxon>Magnoliopsida</taxon>
        <taxon>eudicotyledons</taxon>
        <taxon>Gunneridae</taxon>
        <taxon>Pentapetalae</taxon>
        <taxon>rosids</taxon>
        <taxon>malvids</taxon>
        <taxon>Malvales</taxon>
        <taxon>Malvaceae</taxon>
        <taxon>Malvoideae</taxon>
        <taxon>Hibiscus</taxon>
    </lineage>
</organism>
<comment type="caution">
    <text evidence="1">The sequence shown here is derived from an EMBL/GenBank/DDBJ whole genome shotgun (WGS) entry which is preliminary data.</text>
</comment>
<accession>A0A9W7I8C1</accession>
<dbReference type="EMBL" id="BSYR01000023">
    <property type="protein sequence ID" value="GMI89813.1"/>
    <property type="molecule type" value="Genomic_DNA"/>
</dbReference>
<dbReference type="PANTHER" id="PTHR35317">
    <property type="entry name" value="OS04G0629600 PROTEIN"/>
    <property type="match status" value="1"/>
</dbReference>
<sequence length="260" mass="29371">MASSNVPSTCVPIFIGTHYHVWEVKMKVYLRSLGFWKVVETDEEPPTLRANLTLAQLKAYDEEMLKKDKALPYIHSGLVDHILLAFTLGVWDKLKEIHEGGDKVKKIKLLTLKREFAMLQMKEDELIKDFLNTMMTIVNQIRLYDEDLPNGNVVENVMISVPQRFKAKILAIKESCDMTSLTIGDLVSKLEAQEQRVSMRAHEASKGAFLASHKGVKFNNSVKKAESLNKSKAFLSSASGPNGKFTLCPICKKNHAEKDY</sequence>
<evidence type="ECO:0000313" key="2">
    <source>
        <dbReference type="Proteomes" id="UP001165190"/>
    </source>
</evidence>
<proteinExistence type="predicted"/>